<dbReference type="OMA" id="LYRWWLY"/>
<dbReference type="OrthoDB" id="1638493at2759"/>
<accession>W3X1U3</accession>
<dbReference type="STRING" id="1229662.W3X1U3"/>
<dbReference type="EMBL" id="KI912114">
    <property type="protein sequence ID" value="ETS79136.1"/>
    <property type="molecule type" value="Genomic_DNA"/>
</dbReference>
<proteinExistence type="predicted"/>
<sequence>MRPFEVLPAELILEMMENMGVSDLTSFALCNKKLFGIFKENQATVMTTSLLRLVELEQILLIYTVDKRDFASNAMLHPRRISVDIGRGDDKLVDLMQSAVAFRDGKLICPRKIVLKTEDLSRIWTLVKVVDWWVEHYPRFRWHKNPEDTRCLRPSEEHRLRKAITRWWLYSECFHGKYARSPFLPRLLEADDRLYHIRLLSSTEIRELEDLWETFRSTVQRDICSSISDKDWDRIPWGWDDWRTKDIVSTYMKLDPTQAKHLITHSPLLGKPAIIQAARQSQPDFAEQQETLSWAIQTVLQERLLLMSNAFTDIPASGIIDEDRFFDENDVFTADAWATGKPPLSRQEIMSYPIRPPKYIAYGDDGRDLDFQF</sequence>
<evidence type="ECO:0000313" key="2">
    <source>
        <dbReference type="Proteomes" id="UP000030651"/>
    </source>
</evidence>
<protein>
    <recommendedName>
        <fullName evidence="3">F-box domain-containing protein</fullName>
    </recommendedName>
</protein>
<evidence type="ECO:0000313" key="1">
    <source>
        <dbReference type="EMBL" id="ETS79136.1"/>
    </source>
</evidence>
<evidence type="ECO:0008006" key="3">
    <source>
        <dbReference type="Google" id="ProtNLM"/>
    </source>
</evidence>
<name>W3X1U3_PESFW</name>
<dbReference type="HOGENOM" id="CLU_046874_0_0_1"/>
<dbReference type="Proteomes" id="UP000030651">
    <property type="component" value="Unassembled WGS sequence"/>
</dbReference>
<gene>
    <name evidence="1" type="ORF">PFICI_08989</name>
</gene>
<reference evidence="2" key="1">
    <citation type="journal article" date="2015" name="BMC Genomics">
        <title>Genomic and transcriptomic analysis of the endophytic fungus Pestalotiopsis fici reveals its lifestyle and high potential for synthesis of natural products.</title>
        <authorList>
            <person name="Wang X."/>
            <person name="Zhang X."/>
            <person name="Liu L."/>
            <person name="Xiang M."/>
            <person name="Wang W."/>
            <person name="Sun X."/>
            <person name="Che Y."/>
            <person name="Guo L."/>
            <person name="Liu G."/>
            <person name="Guo L."/>
            <person name="Wang C."/>
            <person name="Yin W.B."/>
            <person name="Stadler M."/>
            <person name="Zhang X."/>
            <person name="Liu X."/>
        </authorList>
    </citation>
    <scope>NUCLEOTIDE SEQUENCE [LARGE SCALE GENOMIC DNA]</scope>
    <source>
        <strain evidence="2">W106-1 / CGMCC3.15140</strain>
    </source>
</reference>
<dbReference type="GeneID" id="19274002"/>
<dbReference type="RefSeq" id="XP_007835761.1">
    <property type="nucleotide sequence ID" value="XM_007837570.1"/>
</dbReference>
<dbReference type="AlphaFoldDB" id="W3X1U3"/>
<dbReference type="InParanoid" id="W3X1U3"/>
<organism evidence="1 2">
    <name type="scientific">Pestalotiopsis fici (strain W106-1 / CGMCC3.15140)</name>
    <dbReference type="NCBI Taxonomy" id="1229662"/>
    <lineage>
        <taxon>Eukaryota</taxon>
        <taxon>Fungi</taxon>
        <taxon>Dikarya</taxon>
        <taxon>Ascomycota</taxon>
        <taxon>Pezizomycotina</taxon>
        <taxon>Sordariomycetes</taxon>
        <taxon>Xylariomycetidae</taxon>
        <taxon>Amphisphaeriales</taxon>
        <taxon>Sporocadaceae</taxon>
        <taxon>Pestalotiopsis</taxon>
    </lineage>
</organism>
<dbReference type="KEGG" id="pfy:PFICI_08989"/>
<dbReference type="eggNOG" id="ENOG502SR0E">
    <property type="taxonomic scope" value="Eukaryota"/>
</dbReference>
<keyword evidence="2" id="KW-1185">Reference proteome</keyword>